<evidence type="ECO:0000313" key="3">
    <source>
        <dbReference type="Proteomes" id="UP000765509"/>
    </source>
</evidence>
<dbReference type="AlphaFoldDB" id="A0A9Q3DJS1"/>
<protein>
    <recommendedName>
        <fullName evidence="1">Reverse transcriptase Ty1/copia-type domain-containing protein</fullName>
    </recommendedName>
</protein>
<organism evidence="2 3">
    <name type="scientific">Austropuccinia psidii MF-1</name>
    <dbReference type="NCBI Taxonomy" id="1389203"/>
    <lineage>
        <taxon>Eukaryota</taxon>
        <taxon>Fungi</taxon>
        <taxon>Dikarya</taxon>
        <taxon>Basidiomycota</taxon>
        <taxon>Pucciniomycotina</taxon>
        <taxon>Pucciniomycetes</taxon>
        <taxon>Pucciniales</taxon>
        <taxon>Sphaerophragmiaceae</taxon>
        <taxon>Austropuccinia</taxon>
    </lineage>
</organism>
<evidence type="ECO:0000313" key="2">
    <source>
        <dbReference type="EMBL" id="MBW0501756.1"/>
    </source>
</evidence>
<dbReference type="Proteomes" id="UP000765509">
    <property type="component" value="Unassembled WGS sequence"/>
</dbReference>
<sequence length="165" mass="18487">MPVYICPPKGLETGKYNFLQLKKSLYGTKQAARCWWMHLTTILRDIGFAANEEDPSSYSYKGTLGKALLWIHVDDSALMASLEELLSHIIIQLNSKLNIKWDNDVLSMVGITISRVNGGYLLSQQELIEKVVRMANNTATTTLPLPHNCNLISNPSSTMDIAYLQ</sequence>
<dbReference type="EMBL" id="AVOT02016484">
    <property type="protein sequence ID" value="MBW0501756.1"/>
    <property type="molecule type" value="Genomic_DNA"/>
</dbReference>
<gene>
    <name evidence="2" type="ORF">O181_041471</name>
</gene>
<dbReference type="InterPro" id="IPR013103">
    <property type="entry name" value="RVT_2"/>
</dbReference>
<feature type="domain" description="Reverse transcriptase Ty1/copia-type" evidence="1">
    <location>
        <begin position="3"/>
        <end position="146"/>
    </location>
</feature>
<dbReference type="OrthoDB" id="3344688at2759"/>
<dbReference type="Pfam" id="PF07727">
    <property type="entry name" value="RVT_2"/>
    <property type="match status" value="1"/>
</dbReference>
<accession>A0A9Q3DJS1</accession>
<comment type="caution">
    <text evidence="2">The sequence shown here is derived from an EMBL/GenBank/DDBJ whole genome shotgun (WGS) entry which is preliminary data.</text>
</comment>
<evidence type="ECO:0000259" key="1">
    <source>
        <dbReference type="Pfam" id="PF07727"/>
    </source>
</evidence>
<name>A0A9Q3DJS1_9BASI</name>
<keyword evidence="3" id="KW-1185">Reference proteome</keyword>
<reference evidence="2" key="1">
    <citation type="submission" date="2021-03" db="EMBL/GenBank/DDBJ databases">
        <title>Draft genome sequence of rust myrtle Austropuccinia psidii MF-1, a brazilian biotype.</title>
        <authorList>
            <person name="Quecine M.C."/>
            <person name="Pachon D.M.R."/>
            <person name="Bonatelli M.L."/>
            <person name="Correr F.H."/>
            <person name="Franceschini L.M."/>
            <person name="Leite T.F."/>
            <person name="Margarido G.R.A."/>
            <person name="Almeida C.A."/>
            <person name="Ferrarezi J.A."/>
            <person name="Labate C.A."/>
        </authorList>
    </citation>
    <scope>NUCLEOTIDE SEQUENCE</scope>
    <source>
        <strain evidence="2">MF-1</strain>
    </source>
</reference>
<proteinExistence type="predicted"/>